<evidence type="ECO:0000259" key="13">
    <source>
        <dbReference type="Pfam" id="PF02875"/>
    </source>
</evidence>
<comment type="caution">
    <text evidence="15">The sequence shown here is derived from an EMBL/GenBank/DDBJ whole genome shotgun (WGS) entry which is preliminary data.</text>
</comment>
<dbReference type="InterPro" id="IPR051046">
    <property type="entry name" value="MurCDEF_CellWall_CoF430Synth"/>
</dbReference>
<proteinExistence type="inferred from homology"/>
<dbReference type="Pfam" id="PF01225">
    <property type="entry name" value="Mur_ligase"/>
    <property type="match status" value="1"/>
</dbReference>
<evidence type="ECO:0000313" key="16">
    <source>
        <dbReference type="Proteomes" id="UP000031978"/>
    </source>
</evidence>
<dbReference type="InterPro" id="IPR005863">
    <property type="entry name" value="UDP-N-AcMur_synth"/>
</dbReference>
<dbReference type="GO" id="GO:0005737">
    <property type="term" value="C:cytoplasm"/>
    <property type="evidence" value="ECO:0007669"/>
    <property type="project" value="UniProtKB-SubCell"/>
</dbReference>
<dbReference type="Gene3D" id="3.90.190.20">
    <property type="entry name" value="Mur ligase, C-terminal domain"/>
    <property type="match status" value="1"/>
</dbReference>
<accession>A0AB34QTV8</accession>
<comment type="similarity">
    <text evidence="10">Belongs to the MurCDEF family. MurF subfamily.</text>
</comment>
<dbReference type="SUPFAM" id="SSF63418">
    <property type="entry name" value="MurE/MurF N-terminal domain"/>
    <property type="match status" value="1"/>
</dbReference>
<comment type="catalytic activity">
    <reaction evidence="10 11">
        <text>D-alanyl-D-alanine + UDP-N-acetyl-alpha-D-muramoyl-L-alanyl-gamma-D-glutamyl-meso-2,6-diaminopimelate + ATP = UDP-N-acetyl-alpha-D-muramoyl-L-alanyl-gamma-D-glutamyl-meso-2,6-diaminopimeloyl-D-alanyl-D-alanine + ADP + phosphate + H(+)</text>
        <dbReference type="Rhea" id="RHEA:28374"/>
        <dbReference type="ChEBI" id="CHEBI:15378"/>
        <dbReference type="ChEBI" id="CHEBI:30616"/>
        <dbReference type="ChEBI" id="CHEBI:43474"/>
        <dbReference type="ChEBI" id="CHEBI:57822"/>
        <dbReference type="ChEBI" id="CHEBI:61386"/>
        <dbReference type="ChEBI" id="CHEBI:83905"/>
        <dbReference type="ChEBI" id="CHEBI:456216"/>
        <dbReference type="EC" id="6.3.2.10"/>
    </reaction>
</comment>
<dbReference type="AlphaFoldDB" id="A0AB34QTV8"/>
<dbReference type="InterPro" id="IPR004101">
    <property type="entry name" value="Mur_ligase_C"/>
</dbReference>
<evidence type="ECO:0000313" key="15">
    <source>
        <dbReference type="EMBL" id="KIL19334.1"/>
    </source>
</evidence>
<dbReference type="GO" id="GO:0051301">
    <property type="term" value="P:cell division"/>
    <property type="evidence" value="ECO:0007669"/>
    <property type="project" value="UniProtKB-KW"/>
</dbReference>
<dbReference type="InterPro" id="IPR035911">
    <property type="entry name" value="MurE/MurF_N"/>
</dbReference>
<evidence type="ECO:0000256" key="8">
    <source>
        <dbReference type="ARBA" id="ARBA00023306"/>
    </source>
</evidence>
<dbReference type="GO" id="GO:0005524">
    <property type="term" value="F:ATP binding"/>
    <property type="evidence" value="ECO:0007669"/>
    <property type="project" value="UniProtKB-UniRule"/>
</dbReference>
<name>A0AB34QTV8_BACPU</name>
<dbReference type="GO" id="GO:0008360">
    <property type="term" value="P:regulation of cell shape"/>
    <property type="evidence" value="ECO:0007669"/>
    <property type="project" value="UniProtKB-KW"/>
</dbReference>
<keyword evidence="7 10" id="KW-0573">Peptidoglycan synthesis</keyword>
<evidence type="ECO:0000256" key="2">
    <source>
        <dbReference type="ARBA" id="ARBA00022598"/>
    </source>
</evidence>
<evidence type="ECO:0000259" key="12">
    <source>
        <dbReference type="Pfam" id="PF01225"/>
    </source>
</evidence>
<dbReference type="SUPFAM" id="SSF53244">
    <property type="entry name" value="MurD-like peptide ligases, peptide-binding domain"/>
    <property type="match status" value="1"/>
</dbReference>
<reference evidence="15 16" key="1">
    <citation type="submission" date="2014-12" db="EMBL/GenBank/DDBJ databases">
        <title>Draft Genome Sequences of Five Spore-Forming Food Isolates of Bacillus pumilus.</title>
        <authorList>
            <person name="de Jong A."/>
            <person name="van Heel A.J."/>
            <person name="Montalban-Lopez M."/>
            <person name="Krawczyk A.O."/>
            <person name="Berendsen E.M."/>
            <person name="Wells-Bennik M."/>
            <person name="Kuipers O.P."/>
        </authorList>
    </citation>
    <scope>NUCLEOTIDE SEQUENCE [LARGE SCALE GENOMIC DNA]</scope>
    <source>
        <strain evidence="15 16">B4127</strain>
    </source>
</reference>
<keyword evidence="4 10" id="KW-0547">Nucleotide-binding</keyword>
<feature type="domain" description="Mur ligase N-terminal catalytic" evidence="12">
    <location>
        <begin position="35"/>
        <end position="108"/>
    </location>
</feature>
<comment type="pathway">
    <text evidence="10 11">Cell wall biogenesis; peptidoglycan biosynthesis.</text>
</comment>
<protein>
    <recommendedName>
        <fullName evidence="10 11">UDP-N-acetylmuramoyl-tripeptide--D-alanyl-D-alanine ligase</fullName>
        <ecNumber evidence="10 11">6.3.2.10</ecNumber>
    </recommendedName>
    <alternativeName>
        <fullName evidence="10">D-alanyl-D-alanine-adding enzyme</fullName>
    </alternativeName>
</protein>
<dbReference type="Pfam" id="PF08245">
    <property type="entry name" value="Mur_ligase_M"/>
    <property type="match status" value="1"/>
</dbReference>
<dbReference type="GO" id="GO:0047480">
    <property type="term" value="F:UDP-N-acetylmuramoyl-tripeptide-D-alanyl-D-alanine ligase activity"/>
    <property type="evidence" value="ECO:0007669"/>
    <property type="project" value="UniProtKB-UniRule"/>
</dbReference>
<evidence type="ECO:0000256" key="4">
    <source>
        <dbReference type="ARBA" id="ARBA00022741"/>
    </source>
</evidence>
<keyword evidence="9 10" id="KW-0961">Cell wall biogenesis/degradation</keyword>
<dbReference type="InterPro" id="IPR000713">
    <property type="entry name" value="Mur_ligase_N"/>
</dbReference>
<dbReference type="PANTHER" id="PTHR43024:SF1">
    <property type="entry name" value="UDP-N-ACETYLMURAMOYL-TRIPEPTIDE--D-ALANYL-D-ALANINE LIGASE"/>
    <property type="match status" value="1"/>
</dbReference>
<evidence type="ECO:0000256" key="10">
    <source>
        <dbReference type="HAMAP-Rule" id="MF_02019"/>
    </source>
</evidence>
<evidence type="ECO:0000256" key="11">
    <source>
        <dbReference type="RuleBase" id="RU004136"/>
    </source>
</evidence>
<keyword evidence="3 10" id="KW-0132">Cell division</keyword>
<dbReference type="SUPFAM" id="SSF53623">
    <property type="entry name" value="MurD-like peptide ligases, catalytic domain"/>
    <property type="match status" value="1"/>
</dbReference>
<dbReference type="InterPro" id="IPR013221">
    <property type="entry name" value="Mur_ligase_cen"/>
</dbReference>
<evidence type="ECO:0000256" key="1">
    <source>
        <dbReference type="ARBA" id="ARBA00022490"/>
    </source>
</evidence>
<evidence type="ECO:0000256" key="5">
    <source>
        <dbReference type="ARBA" id="ARBA00022840"/>
    </source>
</evidence>
<evidence type="ECO:0000256" key="7">
    <source>
        <dbReference type="ARBA" id="ARBA00022984"/>
    </source>
</evidence>
<evidence type="ECO:0000256" key="3">
    <source>
        <dbReference type="ARBA" id="ARBA00022618"/>
    </source>
</evidence>
<feature type="domain" description="Mur ligase C-terminal" evidence="13">
    <location>
        <begin position="325"/>
        <end position="451"/>
    </location>
</feature>
<evidence type="ECO:0000256" key="9">
    <source>
        <dbReference type="ARBA" id="ARBA00023316"/>
    </source>
</evidence>
<dbReference type="GO" id="GO:0009252">
    <property type="term" value="P:peptidoglycan biosynthetic process"/>
    <property type="evidence" value="ECO:0007669"/>
    <property type="project" value="UniProtKB-UniRule"/>
</dbReference>
<evidence type="ECO:0000256" key="6">
    <source>
        <dbReference type="ARBA" id="ARBA00022960"/>
    </source>
</evidence>
<dbReference type="Gene3D" id="3.40.1390.10">
    <property type="entry name" value="MurE/MurF, N-terminal domain"/>
    <property type="match status" value="1"/>
</dbReference>
<feature type="binding site" evidence="10">
    <location>
        <begin position="121"/>
        <end position="127"/>
    </location>
    <ligand>
        <name>ATP</name>
        <dbReference type="ChEBI" id="CHEBI:30616"/>
    </ligand>
</feature>
<gene>
    <name evidence="10" type="primary">murF</name>
    <name evidence="15" type="ORF">B4127_0441</name>
</gene>
<comment type="subcellular location">
    <subcellularLocation>
        <location evidence="10 11">Cytoplasm</location>
    </subcellularLocation>
</comment>
<dbReference type="EMBL" id="JXCL01000020">
    <property type="protein sequence ID" value="KIL19334.1"/>
    <property type="molecule type" value="Genomic_DNA"/>
</dbReference>
<keyword evidence="6 10" id="KW-0133">Cell shape</keyword>
<dbReference type="Pfam" id="PF02875">
    <property type="entry name" value="Mur_ligase_C"/>
    <property type="match status" value="1"/>
</dbReference>
<organism evidence="15 16">
    <name type="scientific">Bacillus pumilus</name>
    <name type="common">Bacillus mesentericus</name>
    <dbReference type="NCBI Taxonomy" id="1408"/>
    <lineage>
        <taxon>Bacteria</taxon>
        <taxon>Bacillati</taxon>
        <taxon>Bacillota</taxon>
        <taxon>Bacilli</taxon>
        <taxon>Bacillales</taxon>
        <taxon>Bacillaceae</taxon>
        <taxon>Bacillus</taxon>
    </lineage>
</organism>
<dbReference type="Proteomes" id="UP000031978">
    <property type="component" value="Unassembled WGS sequence"/>
</dbReference>
<dbReference type="InterPro" id="IPR036565">
    <property type="entry name" value="Mur-like_cat_sf"/>
</dbReference>
<dbReference type="EC" id="6.3.2.10" evidence="10 11"/>
<keyword evidence="2 10" id="KW-0436">Ligase</keyword>
<evidence type="ECO:0000259" key="14">
    <source>
        <dbReference type="Pfam" id="PF08245"/>
    </source>
</evidence>
<dbReference type="GO" id="GO:0071555">
    <property type="term" value="P:cell wall organization"/>
    <property type="evidence" value="ECO:0007669"/>
    <property type="project" value="UniProtKB-KW"/>
</dbReference>
<dbReference type="HAMAP" id="MF_02019">
    <property type="entry name" value="MurF"/>
    <property type="match status" value="1"/>
</dbReference>
<sequence>MRKRGEKIMIKRTVNQIAQMAGGTLSNQAFGEEQIYGVTTDTRKVSKGALFIPLIGEHFNGHTFASKAVELGAAAVLWNQKEANPPFGVPVILVDDTLAALQQLAKSYLKEENPRVVGITGSNGKTTTKDMIHSVLQTTYQVHKTDGNFNNHIGLPLTILAMPEGTEIAVLEMGMSAKGEIEFLSNLAEPDAAVITNIGESHMQDLGSREAIADAKCEITKGLKEDGTFYYLGDEPLIRERATLLSQQVKTFGEAEDCDIKVTHINQLAEGTEFQVEGYAQGFLIPVLGKHNVKNALAAIAIGQHFGLNERQIAQGLMQTKLTGMRLELFKTEKGITVINDAYNASPTSMKAAIDLVGDMDGFANRILVLGDMLEMGSEEETYHYELGRYIKPEFIDHVMTYGRLGAFIAEGAKKSFGDARVFSFMDKEELKKKLADVAGPDDVVLVKASRGMRLEEVITAL</sequence>
<feature type="domain" description="Mur ligase central" evidence="14">
    <location>
        <begin position="119"/>
        <end position="302"/>
    </location>
</feature>
<dbReference type="Gene3D" id="3.40.1190.10">
    <property type="entry name" value="Mur-like, catalytic domain"/>
    <property type="match status" value="1"/>
</dbReference>
<dbReference type="InterPro" id="IPR036615">
    <property type="entry name" value="Mur_ligase_C_dom_sf"/>
</dbReference>
<dbReference type="NCBIfam" id="TIGR01143">
    <property type="entry name" value="murF"/>
    <property type="match status" value="1"/>
</dbReference>
<keyword evidence="1 10" id="KW-0963">Cytoplasm</keyword>
<keyword evidence="5 10" id="KW-0067">ATP-binding</keyword>
<dbReference type="PANTHER" id="PTHR43024">
    <property type="entry name" value="UDP-N-ACETYLMURAMOYL-TRIPEPTIDE--D-ALANYL-D-ALANINE LIGASE"/>
    <property type="match status" value="1"/>
</dbReference>
<keyword evidence="8 10" id="KW-0131">Cell cycle</keyword>
<comment type="function">
    <text evidence="10 11">Involved in cell wall formation. Catalyzes the final step in the synthesis of UDP-N-acetylmuramoyl-pentapeptide, the precursor of murein.</text>
</comment>